<keyword evidence="4 8" id="KW-1133">Transmembrane helix</keyword>
<dbReference type="SUPFAM" id="SSF53850">
    <property type="entry name" value="Periplasmic binding protein-like II"/>
    <property type="match status" value="1"/>
</dbReference>
<dbReference type="GO" id="GO:0005886">
    <property type="term" value="C:plasma membrane"/>
    <property type="evidence" value="ECO:0007669"/>
    <property type="project" value="UniProtKB-SubCell"/>
</dbReference>
<organism evidence="9 10">
    <name type="scientific">Cryptolaemus montrouzieri</name>
    <dbReference type="NCBI Taxonomy" id="559131"/>
    <lineage>
        <taxon>Eukaryota</taxon>
        <taxon>Metazoa</taxon>
        <taxon>Ecdysozoa</taxon>
        <taxon>Arthropoda</taxon>
        <taxon>Hexapoda</taxon>
        <taxon>Insecta</taxon>
        <taxon>Pterygota</taxon>
        <taxon>Neoptera</taxon>
        <taxon>Endopterygota</taxon>
        <taxon>Coleoptera</taxon>
        <taxon>Polyphaga</taxon>
        <taxon>Cucujiformia</taxon>
        <taxon>Coccinelloidea</taxon>
        <taxon>Coccinellidae</taxon>
        <taxon>Scymninae</taxon>
        <taxon>Scymnini</taxon>
        <taxon>Cryptolaemus</taxon>
    </lineage>
</organism>
<evidence type="ECO:0000256" key="2">
    <source>
        <dbReference type="ARBA" id="ARBA00022475"/>
    </source>
</evidence>
<gene>
    <name evidence="9" type="ORF">HHI36_012396</name>
</gene>
<dbReference type="PANTHER" id="PTHR42643">
    <property type="entry name" value="IONOTROPIC RECEPTOR 20A-RELATED"/>
    <property type="match status" value="1"/>
</dbReference>
<feature type="transmembrane region" description="Helical" evidence="8">
    <location>
        <begin position="252"/>
        <end position="276"/>
    </location>
</feature>
<comment type="subcellular location">
    <subcellularLocation>
        <location evidence="1">Cell membrane</location>
        <topology evidence="1">Multi-pass membrane protein</topology>
    </subcellularLocation>
</comment>
<dbReference type="Proteomes" id="UP001516400">
    <property type="component" value="Unassembled WGS sequence"/>
</dbReference>
<evidence type="ECO:0000256" key="6">
    <source>
        <dbReference type="ARBA" id="ARBA00023170"/>
    </source>
</evidence>
<evidence type="ECO:0000256" key="5">
    <source>
        <dbReference type="ARBA" id="ARBA00023136"/>
    </source>
</evidence>
<sequence length="522" mass="60998">MDDDTFVTKIITSEILKCTYIPVCLINDELSFNQTFLKQQTSAMLIFINETDLDQLKMMVEGIMKFELYNSRIQTIITICHDVQSLEFLPSYLKTLWSYGIIRFLVILVYDHNLHMFSYNPFKNKINVILDNKQQELFPNYLNNLEGYNLKAAIFPQWPGMTVRNKKWDGPDFNLLKVLSRLLNANITIVRTPTLHGYKAAYESIKRNESDFCIIKYFQASEFPDMEFTAPLELNSVDLYVPNPRKIPTYMAVFMVFEVFKWIVIGGLFLLMVITFKCLGSHIPEHNTWSLCDIILVILSITLNFAVGKLVKFHRVLKILVFPYVLSSLILNVDFQAHLLTRLQFMYYYDGIETIYELARSNLPVYTFVNITEAVPKEMKEQYFIIPSINYREVTQMSTKETAFALPFFRRNLLTKTYGRRTLDYYSLREPLVRGYGVYMFRKNSPYVDKFNQVMTRMKQYALTKSTVSVGSDEPNELQEDSNAERNCLTIGELESVFLILVAGLILSTVIFSFELYFKHKK</sequence>
<evidence type="ECO:0008006" key="11">
    <source>
        <dbReference type="Google" id="ProtNLM"/>
    </source>
</evidence>
<protein>
    <recommendedName>
        <fullName evidence="11">Ionotropic receptor</fullName>
    </recommendedName>
</protein>
<evidence type="ECO:0000256" key="7">
    <source>
        <dbReference type="ARBA" id="ARBA00023180"/>
    </source>
</evidence>
<accession>A0ABD2NEK3</accession>
<comment type="caution">
    <text evidence="9">The sequence shown here is derived from an EMBL/GenBank/DDBJ whole genome shotgun (WGS) entry which is preliminary data.</text>
</comment>
<keyword evidence="6" id="KW-0675">Receptor</keyword>
<dbReference type="AlphaFoldDB" id="A0ABD2NEK3"/>
<dbReference type="InterPro" id="IPR052192">
    <property type="entry name" value="Insect_Ionotropic_Sensory_Rcpt"/>
</dbReference>
<keyword evidence="3 8" id="KW-0812">Transmembrane</keyword>
<keyword evidence="7" id="KW-0325">Glycoprotein</keyword>
<evidence type="ECO:0000313" key="9">
    <source>
        <dbReference type="EMBL" id="KAL3277034.1"/>
    </source>
</evidence>
<keyword evidence="5 8" id="KW-0472">Membrane</keyword>
<evidence type="ECO:0000256" key="8">
    <source>
        <dbReference type="SAM" id="Phobius"/>
    </source>
</evidence>
<dbReference type="PANTHER" id="PTHR42643:SF35">
    <property type="entry name" value="IONOTROPIC RECEPTOR 68A, ISOFORM A"/>
    <property type="match status" value="1"/>
</dbReference>
<keyword evidence="10" id="KW-1185">Reference proteome</keyword>
<evidence type="ECO:0000256" key="4">
    <source>
        <dbReference type="ARBA" id="ARBA00022989"/>
    </source>
</evidence>
<feature type="transmembrane region" description="Helical" evidence="8">
    <location>
        <begin position="319"/>
        <end position="339"/>
    </location>
</feature>
<dbReference type="EMBL" id="JABFTP020000103">
    <property type="protein sequence ID" value="KAL3277034.1"/>
    <property type="molecule type" value="Genomic_DNA"/>
</dbReference>
<evidence type="ECO:0000256" key="3">
    <source>
        <dbReference type="ARBA" id="ARBA00022692"/>
    </source>
</evidence>
<feature type="transmembrane region" description="Helical" evidence="8">
    <location>
        <begin position="497"/>
        <end position="518"/>
    </location>
</feature>
<feature type="transmembrane region" description="Helical" evidence="8">
    <location>
        <begin position="288"/>
        <end position="307"/>
    </location>
</feature>
<evidence type="ECO:0000313" key="10">
    <source>
        <dbReference type="Proteomes" id="UP001516400"/>
    </source>
</evidence>
<keyword evidence="2" id="KW-1003">Cell membrane</keyword>
<name>A0ABD2NEK3_9CUCU</name>
<reference evidence="9 10" key="1">
    <citation type="journal article" date="2021" name="BMC Biol.">
        <title>Horizontally acquired antibacterial genes associated with adaptive radiation of ladybird beetles.</title>
        <authorList>
            <person name="Li H.S."/>
            <person name="Tang X.F."/>
            <person name="Huang Y.H."/>
            <person name="Xu Z.Y."/>
            <person name="Chen M.L."/>
            <person name="Du X.Y."/>
            <person name="Qiu B.Y."/>
            <person name="Chen P.T."/>
            <person name="Zhang W."/>
            <person name="Slipinski A."/>
            <person name="Escalona H.E."/>
            <person name="Waterhouse R.M."/>
            <person name="Zwick A."/>
            <person name="Pang H."/>
        </authorList>
    </citation>
    <scope>NUCLEOTIDE SEQUENCE [LARGE SCALE GENOMIC DNA]</scope>
    <source>
        <strain evidence="9">SYSU2018</strain>
    </source>
</reference>
<evidence type="ECO:0000256" key="1">
    <source>
        <dbReference type="ARBA" id="ARBA00004651"/>
    </source>
</evidence>
<proteinExistence type="predicted"/>